<gene>
    <name evidence="3" type="ORF">CSUI_003990</name>
</gene>
<reference evidence="3 4" key="1">
    <citation type="journal article" date="2017" name="Int. J. Parasitol.">
        <title>The genome of the protozoan parasite Cystoisospora suis and a reverse vaccinology approach to identify vaccine candidates.</title>
        <authorList>
            <person name="Palmieri N."/>
            <person name="Shrestha A."/>
            <person name="Ruttkowski B."/>
            <person name="Beck T."/>
            <person name="Vogl C."/>
            <person name="Tomley F."/>
            <person name="Blake D.P."/>
            <person name="Joachim A."/>
        </authorList>
    </citation>
    <scope>NUCLEOTIDE SEQUENCE [LARGE SCALE GENOMIC DNA]</scope>
    <source>
        <strain evidence="3 4">Wien I</strain>
    </source>
</reference>
<dbReference type="PROSITE" id="PS50802">
    <property type="entry name" value="OTU"/>
    <property type="match status" value="1"/>
</dbReference>
<dbReference type="OrthoDB" id="415023at2759"/>
<dbReference type="Pfam" id="PF02338">
    <property type="entry name" value="OTU"/>
    <property type="match status" value="1"/>
</dbReference>
<feature type="compositionally biased region" description="Basic and acidic residues" evidence="1">
    <location>
        <begin position="627"/>
        <end position="636"/>
    </location>
</feature>
<keyword evidence="3" id="KW-0645">Protease</keyword>
<accession>A0A2C6KYT1</accession>
<proteinExistence type="predicted"/>
<feature type="compositionally biased region" description="Basic and acidic residues" evidence="1">
    <location>
        <begin position="697"/>
        <end position="715"/>
    </location>
</feature>
<dbReference type="EMBL" id="MIGC01001797">
    <property type="protein sequence ID" value="PHJ22157.1"/>
    <property type="molecule type" value="Genomic_DNA"/>
</dbReference>
<dbReference type="SUPFAM" id="SSF54001">
    <property type="entry name" value="Cysteine proteinases"/>
    <property type="match status" value="1"/>
</dbReference>
<dbReference type="Proteomes" id="UP000221165">
    <property type="component" value="Unassembled WGS sequence"/>
</dbReference>
<dbReference type="GO" id="GO:0006508">
    <property type="term" value="P:proteolysis"/>
    <property type="evidence" value="ECO:0007669"/>
    <property type="project" value="UniProtKB-KW"/>
</dbReference>
<feature type="compositionally biased region" description="Polar residues" evidence="1">
    <location>
        <begin position="137"/>
        <end position="147"/>
    </location>
</feature>
<dbReference type="Gene3D" id="3.90.70.80">
    <property type="match status" value="1"/>
</dbReference>
<evidence type="ECO:0000256" key="1">
    <source>
        <dbReference type="SAM" id="MobiDB-lite"/>
    </source>
</evidence>
<feature type="compositionally biased region" description="Basic and acidic residues" evidence="1">
    <location>
        <begin position="121"/>
        <end position="131"/>
    </location>
</feature>
<keyword evidence="4" id="KW-1185">Reference proteome</keyword>
<feature type="compositionally biased region" description="Low complexity" evidence="1">
    <location>
        <begin position="98"/>
        <end position="116"/>
    </location>
</feature>
<dbReference type="RefSeq" id="XP_067923834.1">
    <property type="nucleotide sequence ID" value="XM_068064185.1"/>
</dbReference>
<organism evidence="3 4">
    <name type="scientific">Cystoisospora suis</name>
    <dbReference type="NCBI Taxonomy" id="483139"/>
    <lineage>
        <taxon>Eukaryota</taxon>
        <taxon>Sar</taxon>
        <taxon>Alveolata</taxon>
        <taxon>Apicomplexa</taxon>
        <taxon>Conoidasida</taxon>
        <taxon>Coccidia</taxon>
        <taxon>Eucoccidiorida</taxon>
        <taxon>Eimeriorina</taxon>
        <taxon>Sarcocystidae</taxon>
        <taxon>Cystoisospora</taxon>
    </lineage>
</organism>
<dbReference type="CDD" id="cd22751">
    <property type="entry name" value="OTU_plant_OTU9-like"/>
    <property type="match status" value="1"/>
</dbReference>
<feature type="compositionally biased region" description="Polar residues" evidence="1">
    <location>
        <begin position="63"/>
        <end position="75"/>
    </location>
</feature>
<dbReference type="AlphaFoldDB" id="A0A2C6KYT1"/>
<dbReference type="VEuPathDB" id="ToxoDB:CSUI_003990"/>
<feature type="compositionally biased region" description="Polar residues" evidence="1">
    <location>
        <begin position="685"/>
        <end position="696"/>
    </location>
</feature>
<feature type="domain" description="OTU" evidence="2">
    <location>
        <begin position="780"/>
        <end position="911"/>
    </location>
</feature>
<keyword evidence="3" id="KW-0378">Hydrolase</keyword>
<name>A0A2C6KYT1_9APIC</name>
<sequence>MYRNSFAPQNENPIPMLYGHYQNFAGRPSRDSDTSRFFIQQEQSILPRVAAVAASLSPHSPGISGTPSQFLTPPTSHSSSRHSSSHLGYHASSRECFSPGRQSSSSRLSSFSSLAPPRRREHFERRGELQHHFHRSVSPSYLKSSHFPSVDQPHRSRTPSYQSSTRLHAPLPFPSSTPAKGRNNAATERITGAGKDIVDFPSFGFRTKAGAAAAARAAAAALARGEPVDPLLFGGSLSGEVKTSRSSSKNEQEFPKELSTFGVSRKGGAVLGPVTPTASTLKTLPCLQSCGRSLEVAEIFSQSQGFNLEQPCLATDKLRKETHLVSSVSVDHCSRLTASDKVQQPTIPSSPLGGGCQGGYSIIEGEKIFVDNFLKEEETRKGTRIISANAPGVDQRSRHKSTDLPPILLCNLRPSTSEGGEIAEKRSDFYVEEESEEVFGASDLSNKNSGQDPMTMFNLCPPSPFSSSTAPREERVRSPGATGQGGHRGEENNLNEKMKSQISRLRLSSSLLANGGDSSLACPPILPMSRKDQIMVDRLSRKVNASSFATVLKAYLIIKTRLAAQRANREYQQEQKRTAPFPFLNRRSSRVALETPPASTTHGSNRRLHSLRTSHAHPSPSPNHNHRNYESEKKETFVPSPTGKGKSGHDRLSPTNHHVKKEGMSTDRKKTPTPSHSPSHRMHVNSRSPSPSPQVDNNDRNHHSSDVSDHYHPSNDDNTANRRTPSVSPLNGMNDDDEESQSQSSGGGGDEVQEVKRVGAVGRMKACQSLLEQRLGFLGFKTVLSVGDGNCQFRSCSWNLFGTEAYHKIVRNRAVKHMRQHQDEYGIFFEGEGEFDKYIKNMSRPGTWGDELCVRAIADSFQCTIHIITSTDTNWYLRYDPQVEGGKTVEPVRHIFLTYISPIHYNSFSIEDVTSSDAGSNHSNRG</sequence>
<evidence type="ECO:0000313" key="4">
    <source>
        <dbReference type="Proteomes" id="UP000221165"/>
    </source>
</evidence>
<feature type="compositionally biased region" description="Basic and acidic residues" evidence="1">
    <location>
        <begin position="661"/>
        <end position="670"/>
    </location>
</feature>
<dbReference type="InterPro" id="IPR038765">
    <property type="entry name" value="Papain-like_cys_pep_sf"/>
</dbReference>
<feature type="region of interest" description="Disordered" evidence="1">
    <location>
        <begin position="569"/>
        <end position="752"/>
    </location>
</feature>
<dbReference type="PANTHER" id="PTHR12419">
    <property type="entry name" value="OTU DOMAIN CONTAINING PROTEIN"/>
    <property type="match status" value="1"/>
</dbReference>
<evidence type="ECO:0000313" key="3">
    <source>
        <dbReference type="EMBL" id="PHJ22157.1"/>
    </source>
</evidence>
<feature type="region of interest" description="Disordered" evidence="1">
    <location>
        <begin position="56"/>
        <end position="183"/>
    </location>
</feature>
<dbReference type="PANTHER" id="PTHR12419:SF111">
    <property type="entry name" value="OVARIAN TUMOR DOMAIN-CONTAINING DEUBIQUITINATING ENZYME 9"/>
    <property type="match status" value="1"/>
</dbReference>
<protein>
    <submittedName>
        <fullName evidence="3">Otu family cysteine protease</fullName>
    </submittedName>
</protein>
<dbReference type="InterPro" id="IPR003323">
    <property type="entry name" value="OTU_dom"/>
</dbReference>
<feature type="region of interest" description="Disordered" evidence="1">
    <location>
        <begin position="461"/>
        <end position="495"/>
    </location>
</feature>
<feature type="compositionally biased region" description="Basic residues" evidence="1">
    <location>
        <begin position="604"/>
        <end position="615"/>
    </location>
</feature>
<dbReference type="GO" id="GO:0004843">
    <property type="term" value="F:cysteine-type deubiquitinase activity"/>
    <property type="evidence" value="ECO:0007669"/>
    <property type="project" value="TreeGrafter"/>
</dbReference>
<evidence type="ECO:0000259" key="2">
    <source>
        <dbReference type="PROSITE" id="PS50802"/>
    </source>
</evidence>
<comment type="caution">
    <text evidence="3">The sequence shown here is derived from an EMBL/GenBank/DDBJ whole genome shotgun (WGS) entry which is preliminary data.</text>
</comment>
<dbReference type="InterPro" id="IPR050704">
    <property type="entry name" value="Peptidase_C85-like"/>
</dbReference>
<dbReference type="GeneID" id="94427396"/>
<dbReference type="GO" id="GO:0016579">
    <property type="term" value="P:protein deubiquitination"/>
    <property type="evidence" value="ECO:0007669"/>
    <property type="project" value="TreeGrafter"/>
</dbReference>
<feature type="compositionally biased region" description="Polar residues" evidence="1">
    <location>
        <begin position="716"/>
        <end position="731"/>
    </location>
</feature>